<evidence type="ECO:0000256" key="1">
    <source>
        <dbReference type="SAM" id="Coils"/>
    </source>
</evidence>
<sequence>MNTFESCLKISGELGKLLNQEEEKIDDFNNSVSKLNDWARVRHQEIRKRLLDNSEDLKFDEIINEIKQTIQEQIESNKQCLAKEFKEQVFDLKNQCNERMKELNKICSEAEDKIQISKQKENFIEGVFDQVKKQNSDSILKETILFKPLNP</sequence>
<proteinExistence type="predicted"/>
<protein>
    <submittedName>
        <fullName evidence="2">Uncharacterized protein</fullName>
    </submittedName>
</protein>
<name>A0A0C2NMB4_THEKT</name>
<evidence type="ECO:0000313" key="3">
    <source>
        <dbReference type="Proteomes" id="UP000031668"/>
    </source>
</evidence>
<organism evidence="2 3">
    <name type="scientific">Thelohanellus kitauei</name>
    <name type="common">Myxosporean</name>
    <dbReference type="NCBI Taxonomy" id="669202"/>
    <lineage>
        <taxon>Eukaryota</taxon>
        <taxon>Metazoa</taxon>
        <taxon>Cnidaria</taxon>
        <taxon>Myxozoa</taxon>
        <taxon>Myxosporea</taxon>
        <taxon>Bivalvulida</taxon>
        <taxon>Platysporina</taxon>
        <taxon>Myxobolidae</taxon>
        <taxon>Thelohanellus</taxon>
    </lineage>
</organism>
<dbReference type="EMBL" id="JWZT01000019">
    <property type="protein sequence ID" value="KII75147.1"/>
    <property type="molecule type" value="Genomic_DNA"/>
</dbReference>
<keyword evidence="3" id="KW-1185">Reference proteome</keyword>
<dbReference type="Proteomes" id="UP000031668">
    <property type="component" value="Unassembled WGS sequence"/>
</dbReference>
<evidence type="ECO:0000313" key="2">
    <source>
        <dbReference type="EMBL" id="KII75147.1"/>
    </source>
</evidence>
<gene>
    <name evidence="2" type="ORF">RF11_10440</name>
</gene>
<comment type="caution">
    <text evidence="2">The sequence shown here is derived from an EMBL/GenBank/DDBJ whole genome shotgun (WGS) entry which is preliminary data.</text>
</comment>
<feature type="coiled-coil region" evidence="1">
    <location>
        <begin position="93"/>
        <end position="120"/>
    </location>
</feature>
<accession>A0A0C2NMB4</accession>
<keyword evidence="1" id="KW-0175">Coiled coil</keyword>
<dbReference type="AlphaFoldDB" id="A0A0C2NMB4"/>
<reference evidence="2 3" key="1">
    <citation type="journal article" date="2014" name="Genome Biol. Evol.">
        <title>The genome of the myxosporean Thelohanellus kitauei shows adaptations to nutrient acquisition within its fish host.</title>
        <authorList>
            <person name="Yang Y."/>
            <person name="Xiong J."/>
            <person name="Zhou Z."/>
            <person name="Huo F."/>
            <person name="Miao W."/>
            <person name="Ran C."/>
            <person name="Liu Y."/>
            <person name="Zhang J."/>
            <person name="Feng J."/>
            <person name="Wang M."/>
            <person name="Wang M."/>
            <person name="Wang L."/>
            <person name="Yao B."/>
        </authorList>
    </citation>
    <scope>NUCLEOTIDE SEQUENCE [LARGE SCALE GENOMIC DNA]</scope>
    <source>
        <strain evidence="2">Wuqing</strain>
    </source>
</reference>